<accession>A0A9N9R029</accession>
<gene>
    <name evidence="2" type="ORF">DIATSA_LOCUS4575</name>
</gene>
<protein>
    <submittedName>
        <fullName evidence="2">Uncharacterized protein</fullName>
    </submittedName>
</protein>
<dbReference type="AlphaFoldDB" id="A0A9N9R029"/>
<dbReference type="Proteomes" id="UP001153714">
    <property type="component" value="Chromosome 16"/>
</dbReference>
<organism evidence="2 3">
    <name type="scientific">Diatraea saccharalis</name>
    <name type="common">sugarcane borer</name>
    <dbReference type="NCBI Taxonomy" id="40085"/>
    <lineage>
        <taxon>Eukaryota</taxon>
        <taxon>Metazoa</taxon>
        <taxon>Ecdysozoa</taxon>
        <taxon>Arthropoda</taxon>
        <taxon>Hexapoda</taxon>
        <taxon>Insecta</taxon>
        <taxon>Pterygota</taxon>
        <taxon>Neoptera</taxon>
        <taxon>Endopterygota</taxon>
        <taxon>Lepidoptera</taxon>
        <taxon>Glossata</taxon>
        <taxon>Ditrysia</taxon>
        <taxon>Pyraloidea</taxon>
        <taxon>Crambidae</taxon>
        <taxon>Crambinae</taxon>
        <taxon>Diatraea</taxon>
    </lineage>
</organism>
<name>A0A9N9R029_9NEOP</name>
<evidence type="ECO:0000256" key="1">
    <source>
        <dbReference type="SAM" id="MobiDB-lite"/>
    </source>
</evidence>
<proteinExistence type="predicted"/>
<feature type="region of interest" description="Disordered" evidence="1">
    <location>
        <begin position="37"/>
        <end position="62"/>
    </location>
</feature>
<reference evidence="2" key="2">
    <citation type="submission" date="2022-10" db="EMBL/GenBank/DDBJ databases">
        <authorList>
            <consortium name="ENA_rothamsted_submissions"/>
            <consortium name="culmorum"/>
            <person name="King R."/>
        </authorList>
    </citation>
    <scope>NUCLEOTIDE SEQUENCE</scope>
</reference>
<feature type="compositionally biased region" description="Low complexity" evidence="1">
    <location>
        <begin position="42"/>
        <end position="62"/>
    </location>
</feature>
<dbReference type="EMBL" id="OU893347">
    <property type="protein sequence ID" value="CAG9786634.1"/>
    <property type="molecule type" value="Genomic_DNA"/>
</dbReference>
<evidence type="ECO:0000313" key="3">
    <source>
        <dbReference type="Proteomes" id="UP001153714"/>
    </source>
</evidence>
<sequence>MGSSPISECQGQCGFFKHFSLRIHYVYFQRAVNTEEEEHVQSTQSTRPTSSPGTRPTTTRTSNICARSTPCAWTIYRPVIKFIEENVTNAYCVCAKGMVCTIDEDDTSVSAYVHRCKSPLEVNS</sequence>
<dbReference type="OrthoDB" id="6340809at2759"/>
<evidence type="ECO:0000313" key="2">
    <source>
        <dbReference type="EMBL" id="CAG9786634.1"/>
    </source>
</evidence>
<keyword evidence="3" id="KW-1185">Reference proteome</keyword>
<reference evidence="2" key="1">
    <citation type="submission" date="2021-12" db="EMBL/GenBank/DDBJ databases">
        <authorList>
            <person name="King R."/>
        </authorList>
    </citation>
    <scope>NUCLEOTIDE SEQUENCE</scope>
</reference>